<evidence type="ECO:0000313" key="2">
    <source>
        <dbReference type="EMBL" id="ABA05089.1"/>
    </source>
</evidence>
<dbReference type="RefSeq" id="WP_011315085.1">
    <property type="nucleotide sequence ID" value="NC_007406.1"/>
</dbReference>
<keyword evidence="3" id="KW-1185">Reference proteome</keyword>
<dbReference type="Proteomes" id="UP000002531">
    <property type="component" value="Chromosome"/>
</dbReference>
<keyword evidence="1" id="KW-0732">Signal</keyword>
<organism evidence="2 3">
    <name type="scientific">Nitrobacter winogradskyi (strain ATCC 25391 / DSM 10237 / CIP 104748 / NCIMB 11846 / Nb-255)</name>
    <dbReference type="NCBI Taxonomy" id="323098"/>
    <lineage>
        <taxon>Bacteria</taxon>
        <taxon>Pseudomonadati</taxon>
        <taxon>Pseudomonadota</taxon>
        <taxon>Alphaproteobacteria</taxon>
        <taxon>Hyphomicrobiales</taxon>
        <taxon>Nitrobacteraceae</taxon>
        <taxon>Nitrobacter</taxon>
    </lineage>
</organism>
<proteinExistence type="predicted"/>
<dbReference type="EMBL" id="CP000115">
    <property type="protein sequence ID" value="ABA05089.1"/>
    <property type="molecule type" value="Genomic_DNA"/>
</dbReference>
<dbReference type="Gene3D" id="2.40.160.20">
    <property type="match status" value="1"/>
</dbReference>
<dbReference type="SUPFAM" id="SSF56925">
    <property type="entry name" value="OMPA-like"/>
    <property type="match status" value="1"/>
</dbReference>
<gene>
    <name evidence="2" type="ordered locus">Nwi_1829</name>
</gene>
<evidence type="ECO:0000256" key="1">
    <source>
        <dbReference type="SAM" id="SignalP"/>
    </source>
</evidence>
<dbReference type="STRING" id="323098.Nwi_1829"/>
<feature type="signal peptide" evidence="1">
    <location>
        <begin position="1"/>
        <end position="23"/>
    </location>
</feature>
<dbReference type="eggNOG" id="ENOG50346ME">
    <property type="taxonomic scope" value="Bacteria"/>
</dbReference>
<name>Q3SRK2_NITWN</name>
<dbReference type="OrthoDB" id="8443979at2"/>
<dbReference type="AlphaFoldDB" id="Q3SRK2"/>
<accession>Q3SRK2</accession>
<reference evidence="2 3" key="1">
    <citation type="journal article" date="2006" name="Appl. Environ. Microbiol.">
        <title>Genome sequence of the chemolithoautotrophic nitrite-oxidizing bacterium Nitrobacter winogradskyi Nb-255.</title>
        <authorList>
            <person name="Starkenburg S.R."/>
            <person name="Chain P.S."/>
            <person name="Sayavedra-Soto L.A."/>
            <person name="Hauser L."/>
            <person name="Land M.L."/>
            <person name="Larimer F.W."/>
            <person name="Malfatti S.A."/>
            <person name="Klotz M.G."/>
            <person name="Bottomley P.J."/>
            <person name="Arp D.J."/>
            <person name="Hickey W.J."/>
        </authorList>
    </citation>
    <scope>NUCLEOTIDE SEQUENCE [LARGE SCALE GENOMIC DNA]</scope>
    <source>
        <strain evidence="3">ATCC 25391 / DSM 10237 / CIP 104748 / NCIMB 11846 / Nb-255</strain>
    </source>
</reference>
<evidence type="ECO:0008006" key="4">
    <source>
        <dbReference type="Google" id="ProtNLM"/>
    </source>
</evidence>
<evidence type="ECO:0000313" key="3">
    <source>
        <dbReference type="Proteomes" id="UP000002531"/>
    </source>
</evidence>
<sequence length="238" mass="24113">MMLRGLLGLVTLVTIASPLSALAAEPGFFAGLDVSGGAAFGSSSTVNGGAPFAGGGVVGNVKLGNFVGGGGHVGYRFDSAMSAFVSYQHGQGGIGWDANFPLYGASSRFDGTAISNAILGNVAYEIPLTDVISMRTTAGLGITFNTLSRVIETNKATGIFLADLATHTRTGTAAQVGLGFRYKIAPSAEVGLDGLVAYAGGFETGSARSGNLGITSINPYRIDDVWRASLSASLTIGF</sequence>
<dbReference type="KEGG" id="nwi:Nwi_1829"/>
<protein>
    <recommendedName>
        <fullName evidence="4">Outer membrane protein beta-barrel domain-containing protein</fullName>
    </recommendedName>
</protein>
<feature type="chain" id="PRO_5004229226" description="Outer membrane protein beta-barrel domain-containing protein" evidence="1">
    <location>
        <begin position="24"/>
        <end position="238"/>
    </location>
</feature>
<dbReference type="InterPro" id="IPR011250">
    <property type="entry name" value="OMP/PagP_B-barrel"/>
</dbReference>
<dbReference type="HOGENOM" id="CLU_1164900_0_0_5"/>